<dbReference type="AlphaFoldDB" id="A0A937A0B5"/>
<name>A0A937A0B5_9FLAO</name>
<dbReference type="PROSITE" id="PS51257">
    <property type="entry name" value="PROKAR_LIPOPROTEIN"/>
    <property type="match status" value="1"/>
</dbReference>
<evidence type="ECO:0000313" key="4">
    <source>
        <dbReference type="Proteomes" id="UP000651057"/>
    </source>
</evidence>
<dbReference type="PANTHER" id="PTHR35137:SF1">
    <property type="entry name" value="CHROMOPHORE LYASE CRL, CHLOROPLASTIC"/>
    <property type="match status" value="1"/>
</dbReference>
<dbReference type="CDD" id="cd16338">
    <property type="entry name" value="CpcT"/>
    <property type="match status" value="1"/>
</dbReference>
<dbReference type="GO" id="GO:0016829">
    <property type="term" value="F:lyase activity"/>
    <property type="evidence" value="ECO:0007669"/>
    <property type="project" value="UniProtKB-KW"/>
</dbReference>
<protein>
    <submittedName>
        <fullName evidence="3">Chromophore lyase CpcT/CpeT</fullName>
    </submittedName>
</protein>
<organism evidence="3 4">
    <name type="scientific">Aquimarina mytili</name>
    <dbReference type="NCBI Taxonomy" id="874423"/>
    <lineage>
        <taxon>Bacteria</taxon>
        <taxon>Pseudomonadati</taxon>
        <taxon>Bacteroidota</taxon>
        <taxon>Flavobacteriia</taxon>
        <taxon>Flavobacteriales</taxon>
        <taxon>Flavobacteriaceae</taxon>
        <taxon>Aquimarina</taxon>
    </lineage>
</organism>
<evidence type="ECO:0000313" key="3">
    <source>
        <dbReference type="EMBL" id="MBL0685170.1"/>
    </source>
</evidence>
<dbReference type="Proteomes" id="UP000651057">
    <property type="component" value="Unassembled WGS sequence"/>
</dbReference>
<dbReference type="Pfam" id="PF06206">
    <property type="entry name" value="CpeT"/>
    <property type="match status" value="1"/>
</dbReference>
<comment type="caution">
    <text evidence="3">The sequence shown here is derived from an EMBL/GenBank/DDBJ whole genome shotgun (WGS) entry which is preliminary data.</text>
</comment>
<dbReference type="RefSeq" id="WP_201922945.1">
    <property type="nucleotide sequence ID" value="NZ_BAABAX010000020.1"/>
</dbReference>
<proteinExistence type="inferred from homology"/>
<gene>
    <name evidence="3" type="ORF">JJQ60_16680</name>
</gene>
<comment type="similarity">
    <text evidence="1">Belongs to the CpcT/CpeT biliprotein lyase family.</text>
</comment>
<reference evidence="3" key="1">
    <citation type="submission" date="2021-01" db="EMBL/GenBank/DDBJ databases">
        <authorList>
            <person name="Zhong Y.L."/>
        </authorList>
    </citation>
    <scope>NUCLEOTIDE SEQUENCE</scope>
    <source>
        <strain evidence="3">KCTC 23302</strain>
    </source>
</reference>
<dbReference type="InterPro" id="IPR038672">
    <property type="entry name" value="CpcT/CpeT_sf"/>
</dbReference>
<sequence length="207" mass="24195">MKQLLRIVFLFPLLISCNSEVVKDLELHNLVSSLVGEFSNIEQAKNDSGFAHLNLTNIRIWKDRPGYWIYSEVSDAKENDYIYSQRILSYERLDSFTFINTSYIIRNAKDYKNILNNKHLFNQLTLDSLEIRKGCQVYFEKNTSTIYTGKTKKKSCSSSINYIEYISSNFVISSDKISIWNKGYDKKGKQIWGKITGPYMYKRVAKK</sequence>
<keyword evidence="2 3" id="KW-0456">Lyase</keyword>
<keyword evidence="4" id="KW-1185">Reference proteome</keyword>
<evidence type="ECO:0000256" key="1">
    <source>
        <dbReference type="ARBA" id="ARBA00008206"/>
    </source>
</evidence>
<dbReference type="EMBL" id="JAERQJ010000007">
    <property type="protein sequence ID" value="MBL0685170.1"/>
    <property type="molecule type" value="Genomic_DNA"/>
</dbReference>
<dbReference type="PANTHER" id="PTHR35137">
    <property type="entry name" value="CHROMOPHORE LYASE CRL, CHLOROPLASTIC"/>
    <property type="match status" value="1"/>
</dbReference>
<accession>A0A937A0B5</accession>
<dbReference type="InterPro" id="IPR010404">
    <property type="entry name" value="CpcT/CpeT"/>
</dbReference>
<evidence type="ECO:0000256" key="2">
    <source>
        <dbReference type="ARBA" id="ARBA00023239"/>
    </source>
</evidence>
<dbReference type="Gene3D" id="2.40.128.590">
    <property type="entry name" value="CpcT/CpeT domain"/>
    <property type="match status" value="1"/>
</dbReference>